<protein>
    <submittedName>
        <fullName evidence="2">Uncharacterized protein</fullName>
    </submittedName>
</protein>
<reference evidence="2" key="1">
    <citation type="submission" date="2022-11" db="UniProtKB">
        <authorList>
            <consortium name="WormBaseParasite"/>
        </authorList>
    </citation>
    <scope>IDENTIFICATION</scope>
</reference>
<name>A0AC34FDD6_9BILA</name>
<dbReference type="Proteomes" id="UP000887579">
    <property type="component" value="Unplaced"/>
</dbReference>
<dbReference type="WBParaSite" id="ES5_v2.g14547.t1">
    <property type="protein sequence ID" value="ES5_v2.g14547.t1"/>
    <property type="gene ID" value="ES5_v2.g14547"/>
</dbReference>
<organism evidence="1 2">
    <name type="scientific">Panagrolaimus sp. ES5</name>
    <dbReference type="NCBI Taxonomy" id="591445"/>
    <lineage>
        <taxon>Eukaryota</taxon>
        <taxon>Metazoa</taxon>
        <taxon>Ecdysozoa</taxon>
        <taxon>Nematoda</taxon>
        <taxon>Chromadorea</taxon>
        <taxon>Rhabditida</taxon>
        <taxon>Tylenchina</taxon>
        <taxon>Panagrolaimomorpha</taxon>
        <taxon>Panagrolaimoidea</taxon>
        <taxon>Panagrolaimidae</taxon>
        <taxon>Panagrolaimus</taxon>
    </lineage>
</organism>
<accession>A0AC34FDD6</accession>
<evidence type="ECO:0000313" key="1">
    <source>
        <dbReference type="Proteomes" id="UP000887579"/>
    </source>
</evidence>
<sequence>MDSPYADEHFNFDTLAGIGLGKRSSRISRFGQARNSLQNHYGKLFFRTMPTANKLVEKRFLNMNDLDRAIGNRIIGRSSYGKKKTTFPFLWLN</sequence>
<evidence type="ECO:0000313" key="2">
    <source>
        <dbReference type="WBParaSite" id="ES5_v2.g14547.t1"/>
    </source>
</evidence>
<proteinExistence type="predicted"/>